<organism evidence="1 2">
    <name type="scientific">Streptomyces toxytricini</name>
    <name type="common">Actinomyces toxytricini</name>
    <dbReference type="NCBI Taxonomy" id="67369"/>
    <lineage>
        <taxon>Bacteria</taxon>
        <taxon>Bacillati</taxon>
        <taxon>Actinomycetota</taxon>
        <taxon>Actinomycetes</taxon>
        <taxon>Kitasatosporales</taxon>
        <taxon>Streptomycetaceae</taxon>
        <taxon>Streptomyces</taxon>
    </lineage>
</organism>
<keyword evidence="2" id="KW-1185">Reference proteome</keyword>
<evidence type="ECO:0000313" key="2">
    <source>
        <dbReference type="Proteomes" id="UP001617351"/>
    </source>
</evidence>
<dbReference type="Proteomes" id="UP001617351">
    <property type="component" value="Unassembled WGS sequence"/>
</dbReference>
<dbReference type="InterPro" id="IPR036736">
    <property type="entry name" value="ACP-like_sf"/>
</dbReference>
<name>A0ABW8ELJ7_STRT5</name>
<dbReference type="RefSeq" id="WP_365506167.1">
    <property type="nucleotide sequence ID" value="NZ_JBFANW010000071.1"/>
</dbReference>
<protein>
    <submittedName>
        <fullName evidence="1">Acyl carrier protein</fullName>
    </submittedName>
</protein>
<accession>A0ABW8ELJ7</accession>
<evidence type="ECO:0000313" key="1">
    <source>
        <dbReference type="EMBL" id="MFJ2822726.1"/>
    </source>
</evidence>
<dbReference type="EMBL" id="JBIUYY010000006">
    <property type="protein sequence ID" value="MFJ2822726.1"/>
    <property type="molecule type" value="Genomic_DNA"/>
</dbReference>
<proteinExistence type="predicted"/>
<comment type="caution">
    <text evidence="1">The sequence shown here is derived from an EMBL/GenBank/DDBJ whole genome shotgun (WGS) entry which is preliminary data.</text>
</comment>
<dbReference type="SUPFAM" id="SSF47336">
    <property type="entry name" value="ACP-like"/>
    <property type="match status" value="1"/>
</dbReference>
<gene>
    <name evidence="1" type="ORF">ACIO7M_16635</name>
</gene>
<dbReference type="Gene3D" id="1.10.1200.10">
    <property type="entry name" value="ACP-like"/>
    <property type="match status" value="1"/>
</dbReference>
<sequence>MSAREHSSTTSTMAHPSMDSVLGFLRKLNASVDTIAWDRDLIEARILDSLAFVEFLLLIEELTGKPVDLATTDVNNFRTLERINAFLTEGAGRAHA</sequence>
<reference evidence="1 2" key="1">
    <citation type="submission" date="2024-10" db="EMBL/GenBank/DDBJ databases">
        <title>The Natural Products Discovery Center: Release of the First 8490 Sequenced Strains for Exploring Actinobacteria Biosynthetic Diversity.</title>
        <authorList>
            <person name="Kalkreuter E."/>
            <person name="Kautsar S.A."/>
            <person name="Yang D."/>
            <person name="Bader C.D."/>
            <person name="Teijaro C.N."/>
            <person name="Fluegel L."/>
            <person name="Davis C.M."/>
            <person name="Simpson J.R."/>
            <person name="Lauterbach L."/>
            <person name="Steele A.D."/>
            <person name="Gui C."/>
            <person name="Meng S."/>
            <person name="Li G."/>
            <person name="Viehrig K."/>
            <person name="Ye F."/>
            <person name="Su P."/>
            <person name="Kiefer A.F."/>
            <person name="Nichols A."/>
            <person name="Cepeda A.J."/>
            <person name="Yan W."/>
            <person name="Fan B."/>
            <person name="Jiang Y."/>
            <person name="Adhikari A."/>
            <person name="Zheng C.-J."/>
            <person name="Schuster L."/>
            <person name="Cowan T.M."/>
            <person name="Smanski M.J."/>
            <person name="Chevrette M.G."/>
            <person name="De Carvalho L.P.S."/>
            <person name="Shen B."/>
        </authorList>
    </citation>
    <scope>NUCLEOTIDE SEQUENCE [LARGE SCALE GENOMIC DNA]</scope>
    <source>
        <strain evidence="1 2">NPDC087220</strain>
    </source>
</reference>